<evidence type="ECO:0000313" key="3">
    <source>
        <dbReference type="Proteomes" id="UP000290407"/>
    </source>
</evidence>
<name>A0A4Q2UG68_9BACT</name>
<dbReference type="Proteomes" id="UP000290407">
    <property type="component" value="Unassembled WGS sequence"/>
</dbReference>
<reference evidence="2 3" key="1">
    <citation type="submission" date="2019-01" db="EMBL/GenBank/DDBJ databases">
        <title>Spirosoma flava sp. nov., a propanil-degrading bacterium isolated from herbicide-contaminated soil.</title>
        <authorList>
            <person name="Zhang L."/>
            <person name="Jiang J.-D."/>
        </authorList>
    </citation>
    <scope>NUCLEOTIDE SEQUENCE [LARGE SCALE GENOMIC DNA]</scope>
    <source>
        <strain evidence="2 3">TY50</strain>
    </source>
</reference>
<comment type="caution">
    <text evidence="2">The sequence shown here is derived from an EMBL/GenBank/DDBJ whole genome shotgun (WGS) entry which is preliminary data.</text>
</comment>
<dbReference type="NCBIfam" id="NF041200">
    <property type="entry name" value="mob_BfmA_Nterm"/>
    <property type="match status" value="1"/>
</dbReference>
<protein>
    <submittedName>
        <fullName evidence="2">Uncharacterized protein</fullName>
    </submittedName>
</protein>
<dbReference type="RefSeq" id="WP_129607054.1">
    <property type="nucleotide sequence ID" value="NZ_SBLB01000019.1"/>
</dbReference>
<keyword evidence="3" id="KW-1185">Reference proteome</keyword>
<organism evidence="2 3">
    <name type="scientific">Spirosoma sordidisoli</name>
    <dbReference type="NCBI Taxonomy" id="2502893"/>
    <lineage>
        <taxon>Bacteria</taxon>
        <taxon>Pseudomonadati</taxon>
        <taxon>Bacteroidota</taxon>
        <taxon>Cytophagia</taxon>
        <taxon>Cytophagales</taxon>
        <taxon>Cytophagaceae</taxon>
        <taxon>Spirosoma</taxon>
    </lineage>
</organism>
<gene>
    <name evidence="2" type="ORF">EQG79_30685</name>
</gene>
<sequence>MSRTLKSIDVNPELYEDFKKLAKSYGMTNKDLFGAMVRYFNATKADPRDPKADNPTDAIKALDKRLISFIREQEKKILRPLSDDVQVLTKLLQEDVPKKIGQSQIRTISSAIKPELLTDRFKAAVAAMNNPQPQPAQPKPDPARPGTTSNNPNR</sequence>
<feature type="region of interest" description="Disordered" evidence="1">
    <location>
        <begin position="126"/>
        <end position="154"/>
    </location>
</feature>
<proteinExistence type="predicted"/>
<dbReference type="AlphaFoldDB" id="A0A4Q2UG68"/>
<dbReference type="EMBL" id="SBLB01000019">
    <property type="protein sequence ID" value="RYC66240.1"/>
    <property type="molecule type" value="Genomic_DNA"/>
</dbReference>
<accession>A0A4Q2UG68</accession>
<dbReference type="InterPro" id="IPR048012">
    <property type="entry name" value="BfmA-like_N"/>
</dbReference>
<evidence type="ECO:0000256" key="1">
    <source>
        <dbReference type="SAM" id="MobiDB-lite"/>
    </source>
</evidence>
<evidence type="ECO:0000313" key="2">
    <source>
        <dbReference type="EMBL" id="RYC66240.1"/>
    </source>
</evidence>